<dbReference type="AlphaFoldDB" id="A0A7C0ZG10"/>
<feature type="domain" description="PUA" evidence="9">
    <location>
        <begin position="4"/>
        <end position="85"/>
    </location>
</feature>
<evidence type="ECO:0000256" key="6">
    <source>
        <dbReference type="ARBA" id="ARBA00022691"/>
    </source>
</evidence>
<name>A0A7C0ZG10_UNCW3</name>
<dbReference type="Gene3D" id="2.30.130.10">
    <property type="entry name" value="PUA domain"/>
    <property type="match status" value="1"/>
</dbReference>
<dbReference type="CDD" id="cd21153">
    <property type="entry name" value="PUA_RlmI"/>
    <property type="match status" value="1"/>
</dbReference>
<proteinExistence type="inferred from homology"/>
<dbReference type="Pfam" id="PF10672">
    <property type="entry name" value="Methyltrans_SAM"/>
    <property type="match status" value="1"/>
</dbReference>
<dbReference type="GO" id="GO:0005737">
    <property type="term" value="C:cytoplasm"/>
    <property type="evidence" value="ECO:0007669"/>
    <property type="project" value="UniProtKB-SubCell"/>
</dbReference>
<dbReference type="EMBL" id="DQWE01000398">
    <property type="protein sequence ID" value="HDI83822.1"/>
    <property type="molecule type" value="Genomic_DNA"/>
</dbReference>
<comment type="subcellular location">
    <subcellularLocation>
        <location evidence="1">Cytoplasm</location>
    </subcellularLocation>
</comment>
<dbReference type="InterPro" id="IPR002478">
    <property type="entry name" value="PUA"/>
</dbReference>
<dbReference type="SUPFAM" id="SSF88697">
    <property type="entry name" value="PUA domain-like"/>
    <property type="match status" value="1"/>
</dbReference>
<keyword evidence="5" id="KW-0808">Transferase</keyword>
<dbReference type="InterPro" id="IPR015947">
    <property type="entry name" value="PUA-like_sf"/>
</dbReference>
<accession>A0A7C0ZG10</accession>
<keyword evidence="2" id="KW-0963">Cytoplasm</keyword>
<dbReference type="CDD" id="cd11572">
    <property type="entry name" value="RlmI_M_like"/>
    <property type="match status" value="1"/>
</dbReference>
<comment type="caution">
    <text evidence="10">The sequence shown here is derived from an EMBL/GenBank/DDBJ whole genome shotgun (WGS) entry which is preliminary data.</text>
</comment>
<dbReference type="Pfam" id="PF17785">
    <property type="entry name" value="PUA_3"/>
    <property type="match status" value="1"/>
</dbReference>
<dbReference type="GO" id="GO:0006364">
    <property type="term" value="P:rRNA processing"/>
    <property type="evidence" value="ECO:0007669"/>
    <property type="project" value="UniProtKB-KW"/>
</dbReference>
<dbReference type="InterPro" id="IPR029063">
    <property type="entry name" value="SAM-dependent_MTases_sf"/>
</dbReference>
<keyword evidence="3" id="KW-0698">rRNA processing</keyword>
<dbReference type="PANTHER" id="PTHR42873">
    <property type="entry name" value="RIBOSOMAL RNA LARGE SUBUNIT METHYLTRANSFERASE"/>
    <property type="match status" value="1"/>
</dbReference>
<evidence type="ECO:0000256" key="4">
    <source>
        <dbReference type="ARBA" id="ARBA00022603"/>
    </source>
</evidence>
<protein>
    <submittedName>
        <fullName evidence="10">Class I SAM-dependent rRNA methyltransferase</fullName>
    </submittedName>
</protein>
<evidence type="ECO:0000259" key="9">
    <source>
        <dbReference type="SMART" id="SM00359"/>
    </source>
</evidence>
<keyword evidence="7" id="KW-0694">RNA-binding</keyword>
<dbReference type="Proteomes" id="UP000885847">
    <property type="component" value="Unassembled WGS sequence"/>
</dbReference>
<dbReference type="Gene3D" id="3.30.750.80">
    <property type="entry name" value="RNA methyltransferase domain (HRMD) like"/>
    <property type="match status" value="1"/>
</dbReference>
<gene>
    <name evidence="10" type="ORF">ENF18_08555</name>
</gene>
<dbReference type="SMART" id="SM00359">
    <property type="entry name" value="PUA"/>
    <property type="match status" value="1"/>
</dbReference>
<reference evidence="10" key="1">
    <citation type="journal article" date="2020" name="mSystems">
        <title>Genome- and Community-Level Interaction Insights into Carbon Utilization and Element Cycling Functions of Hydrothermarchaeota in Hydrothermal Sediment.</title>
        <authorList>
            <person name="Zhou Z."/>
            <person name="Liu Y."/>
            <person name="Xu W."/>
            <person name="Pan J."/>
            <person name="Luo Z.H."/>
            <person name="Li M."/>
        </authorList>
    </citation>
    <scope>NUCLEOTIDE SEQUENCE [LARGE SCALE GENOMIC DNA]</scope>
    <source>
        <strain evidence="10">HyVt-102</strain>
    </source>
</reference>
<dbReference type="InterPro" id="IPR041532">
    <property type="entry name" value="RlmI-like_PUA"/>
</dbReference>
<evidence type="ECO:0000256" key="8">
    <source>
        <dbReference type="ARBA" id="ARBA00038091"/>
    </source>
</evidence>
<evidence type="ECO:0000256" key="5">
    <source>
        <dbReference type="ARBA" id="ARBA00022679"/>
    </source>
</evidence>
<keyword evidence="6" id="KW-0949">S-adenosyl-L-methionine</keyword>
<dbReference type="PANTHER" id="PTHR42873:SF1">
    <property type="entry name" value="S-ADENOSYLMETHIONINE-DEPENDENT METHYLTRANSFERASE DOMAIN-CONTAINING PROTEIN"/>
    <property type="match status" value="1"/>
</dbReference>
<evidence type="ECO:0000256" key="1">
    <source>
        <dbReference type="ARBA" id="ARBA00004496"/>
    </source>
</evidence>
<evidence type="ECO:0000256" key="3">
    <source>
        <dbReference type="ARBA" id="ARBA00022552"/>
    </source>
</evidence>
<dbReference type="InterPro" id="IPR019614">
    <property type="entry name" value="SAM-dep_methyl-trfase"/>
</dbReference>
<comment type="similarity">
    <text evidence="8">Belongs to the methyltransferase superfamily. RlmI family.</text>
</comment>
<sequence length="384" mass="44028">MNTGLCIVKKQNFYKNRHLWIFSGAIKTVKDVHPGGIVDVVSVDGKFLGRGYYNPASDIRVRMLSFRKERIDREFFKKRIINANLLRERFLENTNVYRVVYSDSDLLPGLIVDRYADYLVVQFQTLGMDKMKHMIIDALNQVFRPEGIYERNDVQVRSREKLPLLRGTISGKEPPDLVQVQENGVKFLVDVKRGHKTGFYIDQRENRKKVRELSPSRVLNLYSYTGGFGVYACLGGGEVVNVDTSKEALELAKENFKLNGIPSHKHREVLAKAEDVMRERWNGDMIILDPPNLALKRKDREQGIKKFTSLNANAIHSLGQGLLFTFSCSGNIHTEDFKRAIFHSGQKVGKELILLELTGHPFDHPVRVYSPELEYLKGALLYVR</sequence>
<dbReference type="InterPro" id="IPR036974">
    <property type="entry name" value="PUA_sf"/>
</dbReference>
<evidence type="ECO:0000313" key="10">
    <source>
        <dbReference type="EMBL" id="HDI83822.1"/>
    </source>
</evidence>
<dbReference type="SUPFAM" id="SSF53335">
    <property type="entry name" value="S-adenosyl-L-methionine-dependent methyltransferases"/>
    <property type="match status" value="1"/>
</dbReference>
<evidence type="ECO:0000256" key="2">
    <source>
        <dbReference type="ARBA" id="ARBA00022490"/>
    </source>
</evidence>
<dbReference type="PROSITE" id="PS50890">
    <property type="entry name" value="PUA"/>
    <property type="match status" value="1"/>
</dbReference>
<dbReference type="GO" id="GO:0008168">
    <property type="term" value="F:methyltransferase activity"/>
    <property type="evidence" value="ECO:0007669"/>
    <property type="project" value="UniProtKB-KW"/>
</dbReference>
<dbReference type="Gene3D" id="3.40.50.150">
    <property type="entry name" value="Vaccinia Virus protein VP39"/>
    <property type="match status" value="1"/>
</dbReference>
<evidence type="ECO:0000256" key="7">
    <source>
        <dbReference type="ARBA" id="ARBA00022884"/>
    </source>
</evidence>
<dbReference type="GO" id="GO:0032259">
    <property type="term" value="P:methylation"/>
    <property type="evidence" value="ECO:0007669"/>
    <property type="project" value="UniProtKB-KW"/>
</dbReference>
<organism evidence="10">
    <name type="scientific">candidate division WOR-3 bacterium</name>
    <dbReference type="NCBI Taxonomy" id="2052148"/>
    <lineage>
        <taxon>Bacteria</taxon>
        <taxon>Bacteria division WOR-3</taxon>
    </lineage>
</organism>
<keyword evidence="4 10" id="KW-0489">Methyltransferase</keyword>
<dbReference type="GO" id="GO:0003723">
    <property type="term" value="F:RNA binding"/>
    <property type="evidence" value="ECO:0007669"/>
    <property type="project" value="UniProtKB-KW"/>
</dbReference>